<dbReference type="InterPro" id="IPR000914">
    <property type="entry name" value="SBP_5_dom"/>
</dbReference>
<dbReference type="CDD" id="cd08493">
    <property type="entry name" value="PBP2_DppA_like"/>
    <property type="match status" value="1"/>
</dbReference>
<dbReference type="Gene3D" id="3.10.105.10">
    <property type="entry name" value="Dipeptide-binding Protein, Domain 3"/>
    <property type="match status" value="1"/>
</dbReference>
<dbReference type="EMBL" id="CP051180">
    <property type="protein sequence ID" value="QIZ75824.1"/>
    <property type="molecule type" value="Genomic_DNA"/>
</dbReference>
<dbReference type="GO" id="GO:0042938">
    <property type="term" value="P:dipeptide transport"/>
    <property type="evidence" value="ECO:0007669"/>
    <property type="project" value="TreeGrafter"/>
</dbReference>
<organism evidence="4 5">
    <name type="scientific">Ferrimonas lipolytica</name>
    <dbReference type="NCBI Taxonomy" id="2724191"/>
    <lineage>
        <taxon>Bacteria</taxon>
        <taxon>Pseudomonadati</taxon>
        <taxon>Pseudomonadota</taxon>
        <taxon>Gammaproteobacteria</taxon>
        <taxon>Alteromonadales</taxon>
        <taxon>Ferrimonadaceae</taxon>
        <taxon>Ferrimonas</taxon>
    </lineage>
</organism>
<accession>A0A6H1U9W8</accession>
<dbReference type="InterPro" id="IPR030678">
    <property type="entry name" value="Peptide/Ni-bd"/>
</dbReference>
<dbReference type="GO" id="GO:0030288">
    <property type="term" value="C:outer membrane-bounded periplasmic space"/>
    <property type="evidence" value="ECO:0007669"/>
    <property type="project" value="TreeGrafter"/>
</dbReference>
<dbReference type="Pfam" id="PF00496">
    <property type="entry name" value="SBP_bac_5"/>
    <property type="match status" value="1"/>
</dbReference>
<dbReference type="GO" id="GO:1904680">
    <property type="term" value="F:peptide transmembrane transporter activity"/>
    <property type="evidence" value="ECO:0007669"/>
    <property type="project" value="TreeGrafter"/>
</dbReference>
<dbReference type="PANTHER" id="PTHR30290:SF38">
    <property type="entry name" value="D,D-DIPEPTIDE-BINDING PERIPLASMIC PROTEIN DDPA-RELATED"/>
    <property type="match status" value="1"/>
</dbReference>
<evidence type="ECO:0000313" key="4">
    <source>
        <dbReference type="EMBL" id="QIZ75824.1"/>
    </source>
</evidence>
<dbReference type="AlphaFoldDB" id="A0A6H1U9W8"/>
<evidence type="ECO:0000313" key="5">
    <source>
        <dbReference type="Proteomes" id="UP000501602"/>
    </source>
</evidence>
<gene>
    <name evidence="4" type="ORF">HER31_02265</name>
</gene>
<dbReference type="KEGG" id="fes:HER31_02265"/>
<dbReference type="Gene3D" id="3.90.76.10">
    <property type="entry name" value="Dipeptide-binding Protein, Domain 1"/>
    <property type="match status" value="1"/>
</dbReference>
<evidence type="ECO:0000256" key="2">
    <source>
        <dbReference type="ARBA" id="ARBA00022729"/>
    </source>
</evidence>
<keyword evidence="5" id="KW-1185">Reference proteome</keyword>
<dbReference type="InterPro" id="IPR039424">
    <property type="entry name" value="SBP_5"/>
</dbReference>
<reference evidence="4 5" key="1">
    <citation type="submission" date="2020-04" db="EMBL/GenBank/DDBJ databases">
        <title>Ferrimonas sp. S7 isolated from sea water.</title>
        <authorList>
            <person name="Bae S.S."/>
            <person name="Baek K."/>
        </authorList>
    </citation>
    <scope>NUCLEOTIDE SEQUENCE [LARGE SCALE GENOMIC DNA]</scope>
    <source>
        <strain evidence="4 5">S7</strain>
    </source>
</reference>
<comment type="similarity">
    <text evidence="1">Belongs to the bacterial solute-binding protein 5 family.</text>
</comment>
<name>A0A6H1U9W8_9GAMM</name>
<feature type="domain" description="Solute-binding protein family 5" evidence="3">
    <location>
        <begin position="71"/>
        <end position="449"/>
    </location>
</feature>
<dbReference type="GO" id="GO:0043190">
    <property type="term" value="C:ATP-binding cassette (ABC) transporter complex"/>
    <property type="evidence" value="ECO:0007669"/>
    <property type="project" value="InterPro"/>
</dbReference>
<sequence length="534" mass="60568">MAMSRLLIVFILLFVAGCSEQQQYIENGLVYCSEGNPETFNPQLTVSGTAIDATSKQLYNRLIQIDPQSGELSPELAVAWNISSDGLRYRFSLRQQVQFHHTDYFSPTRAFNADDVLFSFNRWLLRSHPFYQVGGGRYPFFQSINLDHTNVKLHKLNDYQVEFELLEPRANFLAEIATDFAVILSKEYGFQQLTAGTPEALDSQPIGTGPFKLRDYVRNQYIRYDRHEQYWGENAKLDQLVYDITQAAASRVVKLIGGDCDVAALPQLSELGHIQGYDDLALDVMPGLNVAYWAFNTTRAPFDNPQVRQALSLAVDKKRILQAIYHNTAVVGKGMLPPISWAYDPDLPERAYNPALATRLLENADVGALTIDIWAMPVARIYNPDAIDTAKLIKQDLAKIGINATIHSYDWSRFLAQLESRDYDSVLIGWSADNLDPDNFFSPLLTCTALEYGSNRSQWCNEEFDQLIVAARDAQDPQQRQRLYSQLEYQLQQHTPLVPIAHASRILGRKRHWHGRILHTSGGIDFTTVGREPL</sequence>
<keyword evidence="2" id="KW-0732">Signal</keyword>
<evidence type="ECO:0000256" key="1">
    <source>
        <dbReference type="ARBA" id="ARBA00005695"/>
    </source>
</evidence>
<proteinExistence type="inferred from homology"/>
<evidence type="ECO:0000259" key="3">
    <source>
        <dbReference type="Pfam" id="PF00496"/>
    </source>
</evidence>
<dbReference type="PANTHER" id="PTHR30290">
    <property type="entry name" value="PERIPLASMIC BINDING COMPONENT OF ABC TRANSPORTER"/>
    <property type="match status" value="1"/>
</dbReference>
<dbReference type="Gene3D" id="3.40.190.10">
    <property type="entry name" value="Periplasmic binding protein-like II"/>
    <property type="match status" value="1"/>
</dbReference>
<dbReference type="SUPFAM" id="SSF53850">
    <property type="entry name" value="Periplasmic binding protein-like II"/>
    <property type="match status" value="1"/>
</dbReference>
<dbReference type="PROSITE" id="PS51257">
    <property type="entry name" value="PROKAR_LIPOPROTEIN"/>
    <property type="match status" value="1"/>
</dbReference>
<protein>
    <submittedName>
        <fullName evidence="4">ABC transporter substrate-binding protein</fullName>
    </submittedName>
</protein>
<dbReference type="PIRSF" id="PIRSF002741">
    <property type="entry name" value="MppA"/>
    <property type="match status" value="1"/>
</dbReference>
<dbReference type="Proteomes" id="UP000501602">
    <property type="component" value="Chromosome"/>
</dbReference>